<proteinExistence type="predicted"/>
<dbReference type="EMBL" id="JANRMI010000004">
    <property type="protein sequence ID" value="MDG0817625.1"/>
    <property type="molecule type" value="Genomic_DNA"/>
</dbReference>
<dbReference type="Gene3D" id="1.10.260.40">
    <property type="entry name" value="lambda repressor-like DNA-binding domains"/>
    <property type="match status" value="1"/>
</dbReference>
<feature type="compositionally biased region" description="Basic residues" evidence="1">
    <location>
        <begin position="1"/>
        <end position="10"/>
    </location>
</feature>
<evidence type="ECO:0000256" key="1">
    <source>
        <dbReference type="SAM" id="MobiDB-lite"/>
    </source>
</evidence>
<organism evidence="3 4">
    <name type="scientific">Bdellovibrio svalbardensis</name>
    <dbReference type="NCBI Taxonomy" id="2972972"/>
    <lineage>
        <taxon>Bacteria</taxon>
        <taxon>Pseudomonadati</taxon>
        <taxon>Bdellovibrionota</taxon>
        <taxon>Bdellovibrionia</taxon>
        <taxon>Bdellovibrionales</taxon>
        <taxon>Pseudobdellovibrionaceae</taxon>
        <taxon>Bdellovibrio</taxon>
    </lineage>
</organism>
<name>A0ABT6DNE4_9BACT</name>
<protein>
    <submittedName>
        <fullName evidence="3">Helix-turn-helix domain-containing protein</fullName>
    </submittedName>
</protein>
<feature type="domain" description="HTH cro/C1-type" evidence="2">
    <location>
        <begin position="59"/>
        <end position="103"/>
    </location>
</feature>
<sequence length="116" mass="13672">MKKVSKKPSKISKAPPPGWPSEEVVKEFEKKTRKSLVTKLLPPNPGLVEYTKQTLCEHFIRYRRDENITQRELAKRLDVTENRVSEILHYHHQTFTIDRLIELLSRIKPDVRIKVA</sequence>
<dbReference type="InterPro" id="IPR010982">
    <property type="entry name" value="Lambda_DNA-bd_dom_sf"/>
</dbReference>
<dbReference type="CDD" id="cd00093">
    <property type="entry name" value="HTH_XRE"/>
    <property type="match status" value="1"/>
</dbReference>
<dbReference type="InterPro" id="IPR039554">
    <property type="entry name" value="HigA2-like_HTH"/>
</dbReference>
<reference evidence="3" key="1">
    <citation type="submission" date="2022-08" db="EMBL/GenBank/DDBJ databases">
        <title>Novel Bdellovibrio Species Isolated from Svalbard: Designation Bdellovibrio svalbardensis.</title>
        <authorList>
            <person name="Mitchell R.J."/>
            <person name="Choi S.Y."/>
        </authorList>
    </citation>
    <scope>NUCLEOTIDE SEQUENCE</scope>
    <source>
        <strain evidence="3">PAP01</strain>
    </source>
</reference>
<accession>A0ABT6DNE4</accession>
<evidence type="ECO:0000313" key="4">
    <source>
        <dbReference type="Proteomes" id="UP001152321"/>
    </source>
</evidence>
<dbReference type="Proteomes" id="UP001152321">
    <property type="component" value="Unassembled WGS sequence"/>
</dbReference>
<feature type="region of interest" description="Disordered" evidence="1">
    <location>
        <begin position="1"/>
        <end position="24"/>
    </location>
</feature>
<gene>
    <name evidence="3" type="ORF">NWE73_14690</name>
</gene>
<dbReference type="SUPFAM" id="SSF47413">
    <property type="entry name" value="lambda repressor-like DNA-binding domains"/>
    <property type="match status" value="1"/>
</dbReference>
<keyword evidence="4" id="KW-1185">Reference proteome</keyword>
<dbReference type="PROSITE" id="PS50943">
    <property type="entry name" value="HTH_CROC1"/>
    <property type="match status" value="1"/>
</dbReference>
<evidence type="ECO:0000313" key="3">
    <source>
        <dbReference type="EMBL" id="MDG0817625.1"/>
    </source>
</evidence>
<dbReference type="RefSeq" id="WP_277579097.1">
    <property type="nucleotide sequence ID" value="NZ_JANRMI010000004.1"/>
</dbReference>
<evidence type="ECO:0000259" key="2">
    <source>
        <dbReference type="PROSITE" id="PS50943"/>
    </source>
</evidence>
<dbReference type="InterPro" id="IPR001387">
    <property type="entry name" value="Cro/C1-type_HTH"/>
</dbReference>
<dbReference type="Pfam" id="PF13744">
    <property type="entry name" value="HTH_37"/>
    <property type="match status" value="1"/>
</dbReference>
<comment type="caution">
    <text evidence="3">The sequence shown here is derived from an EMBL/GenBank/DDBJ whole genome shotgun (WGS) entry which is preliminary data.</text>
</comment>